<gene>
    <name evidence="2" type="ORF">QWY13_06505</name>
</gene>
<evidence type="ECO:0000313" key="3">
    <source>
        <dbReference type="Proteomes" id="UP001172142"/>
    </source>
</evidence>
<protein>
    <submittedName>
        <fullName evidence="2">DUF4181 domain-containing protein</fullName>
    </submittedName>
</protein>
<dbReference type="Pfam" id="PF13789">
    <property type="entry name" value="DUF4181"/>
    <property type="match status" value="1"/>
</dbReference>
<evidence type="ECO:0000256" key="1">
    <source>
        <dbReference type="SAM" id="Phobius"/>
    </source>
</evidence>
<dbReference type="RefSeq" id="WP_301855656.1">
    <property type="nucleotide sequence ID" value="NZ_JAUJWU010000001.1"/>
</dbReference>
<sequence>MVFFLVAIALFALLFGLEMISRKVFGIKKASLSDTPAKKYGQWGQGSIFIAVLISISLITTGNSSWIVWLWIVFALALQSFVAFLQWKYMKESKEHLLTLITIPVLIALLLAIGSA</sequence>
<proteinExistence type="predicted"/>
<organism evidence="2 3">
    <name type="scientific">Planococcus shenhongbingii</name>
    <dbReference type="NCBI Taxonomy" id="3058398"/>
    <lineage>
        <taxon>Bacteria</taxon>
        <taxon>Bacillati</taxon>
        <taxon>Bacillota</taxon>
        <taxon>Bacilli</taxon>
        <taxon>Bacillales</taxon>
        <taxon>Caryophanaceae</taxon>
        <taxon>Planococcus</taxon>
    </lineage>
</organism>
<reference evidence="2 3" key="1">
    <citation type="submission" date="2023-07" db="EMBL/GenBank/DDBJ databases">
        <title>Novel species in genus Planococcus.</title>
        <authorList>
            <person name="Ning S."/>
        </authorList>
    </citation>
    <scope>NUCLEOTIDE SEQUENCE [LARGE SCALE GENOMIC DNA]</scope>
    <source>
        <strain evidence="2 3">N017</strain>
    </source>
</reference>
<keyword evidence="3" id="KW-1185">Reference proteome</keyword>
<keyword evidence="1" id="KW-0472">Membrane</keyword>
<feature type="transmembrane region" description="Helical" evidence="1">
    <location>
        <begin position="42"/>
        <end position="59"/>
    </location>
</feature>
<name>A0ABT8NB87_9BACL</name>
<keyword evidence="1" id="KW-0812">Transmembrane</keyword>
<feature type="transmembrane region" description="Helical" evidence="1">
    <location>
        <begin position="97"/>
        <end position="114"/>
    </location>
</feature>
<dbReference type="InterPro" id="IPR025441">
    <property type="entry name" value="DUF4181"/>
</dbReference>
<dbReference type="Proteomes" id="UP001172142">
    <property type="component" value="Unassembled WGS sequence"/>
</dbReference>
<evidence type="ECO:0000313" key="2">
    <source>
        <dbReference type="EMBL" id="MDN7245148.1"/>
    </source>
</evidence>
<comment type="caution">
    <text evidence="2">The sequence shown here is derived from an EMBL/GenBank/DDBJ whole genome shotgun (WGS) entry which is preliminary data.</text>
</comment>
<keyword evidence="1" id="KW-1133">Transmembrane helix</keyword>
<feature type="transmembrane region" description="Helical" evidence="1">
    <location>
        <begin position="66"/>
        <end position="85"/>
    </location>
</feature>
<accession>A0ABT8NB87</accession>
<dbReference type="EMBL" id="JAUJWU010000001">
    <property type="protein sequence ID" value="MDN7245148.1"/>
    <property type="molecule type" value="Genomic_DNA"/>
</dbReference>